<dbReference type="GO" id="GO:0030983">
    <property type="term" value="F:mismatched DNA binding"/>
    <property type="evidence" value="ECO:0007669"/>
    <property type="project" value="InterPro"/>
</dbReference>
<dbReference type="Proteomes" id="UP000820818">
    <property type="component" value="Linkage Group LG8"/>
</dbReference>
<comment type="caution">
    <text evidence="5">The sequence shown here is derived from an EMBL/GenBank/DDBJ whole genome shotgun (WGS) entry which is preliminary data.</text>
</comment>
<dbReference type="PROSITE" id="PS50118">
    <property type="entry name" value="HMG_BOX_2"/>
    <property type="match status" value="1"/>
</dbReference>
<keyword evidence="3" id="KW-0238">DNA-binding</keyword>
<organism evidence="5 6">
    <name type="scientific">Daphnia sinensis</name>
    <dbReference type="NCBI Taxonomy" id="1820382"/>
    <lineage>
        <taxon>Eukaryota</taxon>
        <taxon>Metazoa</taxon>
        <taxon>Ecdysozoa</taxon>
        <taxon>Arthropoda</taxon>
        <taxon>Crustacea</taxon>
        <taxon>Branchiopoda</taxon>
        <taxon>Diplostraca</taxon>
        <taxon>Cladocera</taxon>
        <taxon>Anomopoda</taxon>
        <taxon>Daphniidae</taxon>
        <taxon>Daphnia</taxon>
        <taxon>Daphnia similis group</taxon>
    </lineage>
</organism>
<dbReference type="InterPro" id="IPR013507">
    <property type="entry name" value="DNA_mismatch_S5_2-like"/>
</dbReference>
<feature type="DNA-binding region" description="HMG box" evidence="3">
    <location>
        <begin position="534"/>
        <end position="602"/>
    </location>
</feature>
<dbReference type="PANTHER" id="PTHR10073:SF52">
    <property type="entry name" value="MISMATCH REPAIR ENDONUCLEASE PMS2"/>
    <property type="match status" value="1"/>
</dbReference>
<dbReference type="PROSITE" id="PS00058">
    <property type="entry name" value="DNA_MISMATCH_REPAIR_1"/>
    <property type="match status" value="1"/>
</dbReference>
<dbReference type="Gene3D" id="3.30.230.10">
    <property type="match status" value="1"/>
</dbReference>
<dbReference type="SUPFAM" id="SSF54211">
    <property type="entry name" value="Ribosomal protein S5 domain 2-like"/>
    <property type="match status" value="1"/>
</dbReference>
<dbReference type="SUPFAM" id="SSF55874">
    <property type="entry name" value="ATPase domain of HSP90 chaperone/DNA topoisomerase II/histidine kinase"/>
    <property type="match status" value="1"/>
</dbReference>
<dbReference type="EMBL" id="WJBH02000008">
    <property type="protein sequence ID" value="KAI9553876.1"/>
    <property type="molecule type" value="Genomic_DNA"/>
</dbReference>
<name>A0AAD5PN92_9CRUS</name>
<keyword evidence="6" id="KW-1185">Reference proteome</keyword>
<dbReference type="Pfam" id="PF13589">
    <property type="entry name" value="HATPase_c_3"/>
    <property type="match status" value="1"/>
</dbReference>
<evidence type="ECO:0000256" key="3">
    <source>
        <dbReference type="PROSITE-ProRule" id="PRU00267"/>
    </source>
</evidence>
<dbReference type="Pfam" id="PF01119">
    <property type="entry name" value="DNA_mis_repair"/>
    <property type="match status" value="1"/>
</dbReference>
<dbReference type="NCBIfam" id="TIGR00585">
    <property type="entry name" value="mutl"/>
    <property type="match status" value="1"/>
</dbReference>
<dbReference type="InterPro" id="IPR020568">
    <property type="entry name" value="Ribosomal_Su5_D2-typ_SF"/>
</dbReference>
<dbReference type="CDD" id="cd00084">
    <property type="entry name" value="HMG-box_SF"/>
    <property type="match status" value="1"/>
</dbReference>
<dbReference type="GO" id="GO:0005524">
    <property type="term" value="F:ATP binding"/>
    <property type="evidence" value="ECO:0007669"/>
    <property type="project" value="InterPro"/>
</dbReference>
<evidence type="ECO:0000256" key="2">
    <source>
        <dbReference type="ARBA" id="ARBA00022763"/>
    </source>
</evidence>
<evidence type="ECO:0000313" key="6">
    <source>
        <dbReference type="Proteomes" id="UP000820818"/>
    </source>
</evidence>
<keyword evidence="2" id="KW-0227">DNA damage</keyword>
<dbReference type="InterPro" id="IPR014721">
    <property type="entry name" value="Ribsml_uS5_D2-typ_fold_subgr"/>
</dbReference>
<dbReference type="GO" id="GO:0016887">
    <property type="term" value="F:ATP hydrolysis activity"/>
    <property type="evidence" value="ECO:0007669"/>
    <property type="project" value="InterPro"/>
</dbReference>
<sequence>MVEKKIISELPSSTVKLITATQIATSVCNIVKELVENALDAGSTVIRVKLENSGLSKIEVIDNGSGVSKENVFKMALPHYTSKISQHQDLESLATYGFRGEALAAICAVAKLSVTTKTAEDPVATTYVMNNNGEVINEKPSHLSQGTLVAMTSLFWNIPVRKQYYQTPKRKKEELMKVEELLLSYGLIHSELHLSFHHDHSLIWQKNRAIDFKANVRQTLGHEICSHMEFFCEDDMIQMFLMAPKRSAPLDICFRNRPDRSFVFINKRPVVSKEIEKLMKELYAFNRDTNQKSTLYPIFIVSLHFPGDEVDVNVEPNKSKVLMKRQGDVLELIRNRVENFLGPSVMEIPPEISSLSEMYKDSSELVNSNEVPEVSVVEETIMEDQNTSHFQNPPLTQFEITENSQLESNQFESTRIDPSVNDFPEDDCLFHGFNEPFQIEVDEVNVEKSTSSNQSEIIAIGSDQWSRGLAKDSEGRTVHAIQVLRGQPHLDKRLPDPSITGNVAKKPKLIETMEASRIVGSPPTLLETVNGSVRKIPADPFGEYCKDMRNELLSQDPLMSFTELSQHLSHGWKNLDKSSREKYERKAETNKQRYNANKIKTTKASTMSNTSLDRFLLGQTPVSRVDRTPMRQVVETAPPAKRTSISVDFSLNILSRSFKSFQQTPKCQWFCVGKLENCGWLCSNGHMVMAVNFTRLYEMILYSRLASGHIVPSKPLVNPILIDKRIFGDLEGWRKLLSLPNEWESATTRTITDVRLVANGVGIRLGAESEDANLVVYQVPSNVKRFELNDIKSLLRQVVKNGSTVESCRPEQTLINLKFEAARLAAERCTEPEEGEVRELLEQWLSTESENVCLHGEPIIWNYSLNAQPV</sequence>
<dbReference type="PANTHER" id="PTHR10073">
    <property type="entry name" value="DNA MISMATCH REPAIR PROTEIN MLH, PMS, MUTL"/>
    <property type="match status" value="1"/>
</dbReference>
<evidence type="ECO:0000313" key="5">
    <source>
        <dbReference type="EMBL" id="KAI9553876.1"/>
    </source>
</evidence>
<dbReference type="FunFam" id="3.30.230.10:FF:000030">
    <property type="entry name" value="PMS1 homolog 1, mismatch repair system component"/>
    <property type="match status" value="1"/>
</dbReference>
<dbReference type="SMART" id="SM01340">
    <property type="entry name" value="DNA_mis_repair"/>
    <property type="match status" value="1"/>
</dbReference>
<dbReference type="Gene3D" id="3.30.565.10">
    <property type="entry name" value="Histidine kinase-like ATPase, C-terminal domain"/>
    <property type="match status" value="1"/>
</dbReference>
<dbReference type="GO" id="GO:0032389">
    <property type="term" value="C:MutLalpha complex"/>
    <property type="evidence" value="ECO:0007669"/>
    <property type="project" value="TreeGrafter"/>
</dbReference>
<accession>A0AAD5PN92</accession>
<dbReference type="InterPro" id="IPR009071">
    <property type="entry name" value="HMG_box_dom"/>
</dbReference>
<evidence type="ECO:0000259" key="4">
    <source>
        <dbReference type="PROSITE" id="PS50118"/>
    </source>
</evidence>
<dbReference type="SUPFAM" id="SSF47095">
    <property type="entry name" value="HMG-box"/>
    <property type="match status" value="1"/>
</dbReference>
<comment type="similarity">
    <text evidence="1">Belongs to the DNA mismatch repair MutL/HexB family.</text>
</comment>
<proteinExistence type="inferred from homology"/>
<dbReference type="InterPro" id="IPR036910">
    <property type="entry name" value="HMG_box_dom_sf"/>
</dbReference>
<dbReference type="Pfam" id="PF00505">
    <property type="entry name" value="HMG_box"/>
    <property type="match status" value="1"/>
</dbReference>
<gene>
    <name evidence="5" type="ORF">GHT06_019146</name>
</gene>
<dbReference type="InterPro" id="IPR014762">
    <property type="entry name" value="DNA_mismatch_repair_CS"/>
</dbReference>
<dbReference type="InterPro" id="IPR002099">
    <property type="entry name" value="MutL/Mlh/PMS"/>
</dbReference>
<dbReference type="AlphaFoldDB" id="A0AAD5PN92"/>
<dbReference type="FunFam" id="1.10.30.10:FF:000026">
    <property type="entry name" value="PMS1 homolog 1, mismatch repair system component"/>
    <property type="match status" value="1"/>
</dbReference>
<reference evidence="5 6" key="1">
    <citation type="submission" date="2022-05" db="EMBL/GenBank/DDBJ databases">
        <title>A multi-omics perspective on studying reproductive biology in Daphnia sinensis.</title>
        <authorList>
            <person name="Jia J."/>
        </authorList>
    </citation>
    <scope>NUCLEOTIDE SEQUENCE [LARGE SCALE GENOMIC DNA]</scope>
    <source>
        <strain evidence="5 6">WSL</strain>
    </source>
</reference>
<dbReference type="InterPro" id="IPR036890">
    <property type="entry name" value="HATPase_C_sf"/>
</dbReference>
<dbReference type="CDD" id="cd16926">
    <property type="entry name" value="HATPase_MutL-MLH-PMS-like"/>
    <property type="match status" value="1"/>
</dbReference>
<dbReference type="GO" id="GO:0006298">
    <property type="term" value="P:mismatch repair"/>
    <property type="evidence" value="ECO:0007669"/>
    <property type="project" value="InterPro"/>
</dbReference>
<dbReference type="Gene3D" id="1.10.30.10">
    <property type="entry name" value="High mobility group box domain"/>
    <property type="match status" value="1"/>
</dbReference>
<dbReference type="InterPro" id="IPR038973">
    <property type="entry name" value="MutL/Mlh/Pms-like"/>
</dbReference>
<dbReference type="SMART" id="SM00398">
    <property type="entry name" value="HMG"/>
    <property type="match status" value="1"/>
</dbReference>
<keyword evidence="3" id="KW-0539">Nucleus</keyword>
<evidence type="ECO:0000256" key="1">
    <source>
        <dbReference type="ARBA" id="ARBA00006082"/>
    </source>
</evidence>
<feature type="domain" description="HMG box" evidence="4">
    <location>
        <begin position="534"/>
        <end position="602"/>
    </location>
</feature>
<dbReference type="GO" id="GO:0140664">
    <property type="term" value="F:ATP-dependent DNA damage sensor activity"/>
    <property type="evidence" value="ECO:0007669"/>
    <property type="project" value="InterPro"/>
</dbReference>
<protein>
    <submittedName>
        <fullName evidence="5">MLH2</fullName>
    </submittedName>
</protein>
<dbReference type="FunFam" id="3.30.565.10:FF:000017">
    <property type="entry name" value="PMS1 homolog 1, mismatch repair system component"/>
    <property type="match status" value="1"/>
</dbReference>
<dbReference type="CDD" id="cd00782">
    <property type="entry name" value="MutL_Trans"/>
    <property type="match status" value="1"/>
</dbReference>